<evidence type="ECO:0000259" key="4">
    <source>
        <dbReference type="PROSITE" id="PS01124"/>
    </source>
</evidence>
<dbReference type="PRINTS" id="PR00032">
    <property type="entry name" value="HTHARAC"/>
</dbReference>
<accession>A0A3E0EP22</accession>
<dbReference type="InterPro" id="IPR018060">
    <property type="entry name" value="HTH_AraC"/>
</dbReference>
<dbReference type="RefSeq" id="WP_115812163.1">
    <property type="nucleotide sequence ID" value="NZ_QUNI01000004.1"/>
</dbReference>
<dbReference type="SMART" id="SM00342">
    <property type="entry name" value="HTH_ARAC"/>
    <property type="match status" value="1"/>
</dbReference>
<dbReference type="PANTHER" id="PTHR43280:SF32">
    <property type="entry name" value="TRANSCRIPTIONAL REGULATORY PROTEIN"/>
    <property type="match status" value="1"/>
</dbReference>
<reference evidence="5 6" key="1">
    <citation type="submission" date="2018-08" db="EMBL/GenBank/DDBJ databases">
        <title>Genomic Encyclopedia of Archaeal and Bacterial Type Strains, Phase II (KMG-II): from individual species to whole genera.</title>
        <authorList>
            <person name="Goeker M."/>
        </authorList>
    </citation>
    <scope>NUCLEOTIDE SEQUENCE [LARGE SCALE GENOMIC DNA]</scope>
    <source>
        <strain evidence="5 6">DSM 100880</strain>
    </source>
</reference>
<comment type="caution">
    <text evidence="5">The sequence shown here is derived from an EMBL/GenBank/DDBJ whole genome shotgun (WGS) entry which is preliminary data.</text>
</comment>
<dbReference type="Gene3D" id="1.10.10.60">
    <property type="entry name" value="Homeodomain-like"/>
    <property type="match status" value="1"/>
</dbReference>
<evidence type="ECO:0000256" key="2">
    <source>
        <dbReference type="ARBA" id="ARBA00023125"/>
    </source>
</evidence>
<proteinExistence type="predicted"/>
<evidence type="ECO:0000313" key="6">
    <source>
        <dbReference type="Proteomes" id="UP000257136"/>
    </source>
</evidence>
<dbReference type="InterPro" id="IPR009057">
    <property type="entry name" value="Homeodomain-like_sf"/>
</dbReference>
<keyword evidence="6" id="KW-1185">Reference proteome</keyword>
<dbReference type="GO" id="GO:0003700">
    <property type="term" value="F:DNA-binding transcription factor activity"/>
    <property type="evidence" value="ECO:0007669"/>
    <property type="project" value="InterPro"/>
</dbReference>
<gene>
    <name evidence="5" type="ORF">C8P67_10498</name>
</gene>
<dbReference type="PROSITE" id="PS01124">
    <property type="entry name" value="HTH_ARAC_FAMILY_2"/>
    <property type="match status" value="1"/>
</dbReference>
<dbReference type="SUPFAM" id="SSF46689">
    <property type="entry name" value="Homeodomain-like"/>
    <property type="match status" value="1"/>
</dbReference>
<sequence length="285" mass="32505">MKEAALQPNIVKNMKYSVLCNKGDGNPVLTYSRKDFYKVCLYEGKCIIDYADRSIHLDGMILFFGTPHIPYSWDDIDKKMSYSGLFTEEFLKTNNNSESLQQSPLFKIGGTPIFSLTKEQGKEILEIFEKMTAASQTNYEFREELIRNYINLLIHSALQMQPSEGYNRSKNASSRIASLFLEQMERQFPIESPNLPLKLKNASDFADSLAVHVNHLNKSVKEVTGRSTSSHISDRIITEAKALLSYTDWHVADIAFSLGFEYPTYFNNYFKKHTGITPSIFRGGV</sequence>
<protein>
    <submittedName>
        <fullName evidence="5">AraC-like DNA-binding protein</fullName>
    </submittedName>
</protein>
<dbReference type="EMBL" id="QUNI01000004">
    <property type="protein sequence ID" value="REG99480.1"/>
    <property type="molecule type" value="Genomic_DNA"/>
</dbReference>
<evidence type="ECO:0000256" key="1">
    <source>
        <dbReference type="ARBA" id="ARBA00023015"/>
    </source>
</evidence>
<dbReference type="AlphaFoldDB" id="A0A3E0EP22"/>
<keyword evidence="2 5" id="KW-0238">DNA-binding</keyword>
<keyword evidence="3" id="KW-0804">Transcription</keyword>
<keyword evidence="1" id="KW-0805">Transcription regulation</keyword>
<dbReference type="OrthoDB" id="629929at2"/>
<dbReference type="InterPro" id="IPR020449">
    <property type="entry name" value="Tscrpt_reg_AraC-type_HTH"/>
</dbReference>
<dbReference type="PANTHER" id="PTHR43280">
    <property type="entry name" value="ARAC-FAMILY TRANSCRIPTIONAL REGULATOR"/>
    <property type="match status" value="1"/>
</dbReference>
<dbReference type="Proteomes" id="UP000257136">
    <property type="component" value="Unassembled WGS sequence"/>
</dbReference>
<evidence type="ECO:0000313" key="5">
    <source>
        <dbReference type="EMBL" id="REG99480.1"/>
    </source>
</evidence>
<dbReference type="GO" id="GO:0043565">
    <property type="term" value="F:sequence-specific DNA binding"/>
    <property type="evidence" value="ECO:0007669"/>
    <property type="project" value="InterPro"/>
</dbReference>
<dbReference type="Pfam" id="PF12833">
    <property type="entry name" value="HTH_18"/>
    <property type="match status" value="1"/>
</dbReference>
<organism evidence="5 6">
    <name type="scientific">Flavobacterium aquicola</name>
    <dbReference type="NCBI Taxonomy" id="1682742"/>
    <lineage>
        <taxon>Bacteria</taxon>
        <taxon>Pseudomonadati</taxon>
        <taxon>Bacteroidota</taxon>
        <taxon>Flavobacteriia</taxon>
        <taxon>Flavobacteriales</taxon>
        <taxon>Flavobacteriaceae</taxon>
        <taxon>Flavobacterium</taxon>
    </lineage>
</organism>
<feature type="domain" description="HTH araC/xylS-type" evidence="4">
    <location>
        <begin position="174"/>
        <end position="284"/>
    </location>
</feature>
<evidence type="ECO:0000256" key="3">
    <source>
        <dbReference type="ARBA" id="ARBA00023163"/>
    </source>
</evidence>
<name>A0A3E0EP22_9FLAO</name>